<dbReference type="RefSeq" id="WP_118160111.1">
    <property type="nucleotide sequence ID" value="NZ_QRYC01000005.1"/>
</dbReference>
<evidence type="ECO:0000256" key="1">
    <source>
        <dbReference type="SAM" id="Phobius"/>
    </source>
</evidence>
<dbReference type="PANTHER" id="PTHR30273:SF2">
    <property type="entry name" value="PROTEIN FECR"/>
    <property type="match status" value="1"/>
</dbReference>
<evidence type="ECO:0000259" key="3">
    <source>
        <dbReference type="Pfam" id="PF16344"/>
    </source>
</evidence>
<dbReference type="Gene3D" id="3.55.50.30">
    <property type="match status" value="1"/>
</dbReference>
<dbReference type="InterPro" id="IPR032508">
    <property type="entry name" value="FecR_C"/>
</dbReference>
<feature type="domain" description="Protein FecR C-terminal" evidence="3">
    <location>
        <begin position="316"/>
        <end position="385"/>
    </location>
</feature>
<protein>
    <submittedName>
        <fullName evidence="4">DUF4974 domain-containing protein</fullName>
    </submittedName>
</protein>
<comment type="caution">
    <text evidence="4">The sequence shown here is derived from an EMBL/GenBank/DDBJ whole genome shotgun (WGS) entry which is preliminary data.</text>
</comment>
<gene>
    <name evidence="4" type="ORF">DWW57_05650</name>
</gene>
<proteinExistence type="predicted"/>
<evidence type="ECO:0000313" key="5">
    <source>
        <dbReference type="Proteomes" id="UP000284243"/>
    </source>
</evidence>
<dbReference type="Pfam" id="PF04773">
    <property type="entry name" value="FecR"/>
    <property type="match status" value="1"/>
</dbReference>
<accession>A0A412TUE8</accession>
<dbReference type="InterPro" id="IPR012373">
    <property type="entry name" value="Ferrdict_sens_TM"/>
</dbReference>
<keyword evidence="1" id="KW-0472">Membrane</keyword>
<dbReference type="Gene3D" id="2.60.120.1440">
    <property type="match status" value="1"/>
</dbReference>
<dbReference type="PANTHER" id="PTHR30273">
    <property type="entry name" value="PERIPLASMIC SIGNAL SENSOR AND SIGMA FACTOR ACTIVATOR FECR-RELATED"/>
    <property type="match status" value="1"/>
</dbReference>
<organism evidence="4 5">
    <name type="scientific">Odoribacter splanchnicus</name>
    <dbReference type="NCBI Taxonomy" id="28118"/>
    <lineage>
        <taxon>Bacteria</taxon>
        <taxon>Pseudomonadati</taxon>
        <taxon>Bacteroidota</taxon>
        <taxon>Bacteroidia</taxon>
        <taxon>Bacteroidales</taxon>
        <taxon>Odoribacteraceae</taxon>
        <taxon>Odoribacter</taxon>
    </lineage>
</organism>
<dbReference type="AlphaFoldDB" id="A0A412TUE8"/>
<keyword evidence="1" id="KW-0812">Transmembrane</keyword>
<feature type="domain" description="FecR protein" evidence="2">
    <location>
        <begin position="181"/>
        <end position="271"/>
    </location>
</feature>
<feature type="transmembrane region" description="Helical" evidence="1">
    <location>
        <begin position="80"/>
        <end position="99"/>
    </location>
</feature>
<sequence>MWCENEIEYILEHLQDPERLMDGEFVEWLEKKEHLALFEKIRNQREAFLRLQQEGNIDINVEFRCFESKISSRKSLWRKGGWVAVAACMVLAMVVGIVMKNDESSPLLSEEVTDLTGKKCAELILADGQRIKLENNEIELQEGDGTLIVNDTNLQLVYLHDTTRSFADTAKLRYNILKIPSGADYLVKLSDGTRVHLNCETEFRYPVKFAAGERRVYLDGEAFFEVEKAKGWPFIVETDRMHVRVTGTKFNVKSYRSEEVVHTTLVQGTVKVNTTEDWAEAEELVPLQQYYLDKRSGQAQVKQVDTALFTDWIEGRFVFKDQRLEEVMSTLARWYSVEVFYTTPSVKDWRLSANLGRYEHIDTILKMIQATDKVEIVRKKNTITIGWK</sequence>
<dbReference type="InterPro" id="IPR006860">
    <property type="entry name" value="FecR"/>
</dbReference>
<evidence type="ECO:0000313" key="4">
    <source>
        <dbReference type="EMBL" id="RGU57446.1"/>
    </source>
</evidence>
<keyword evidence="1" id="KW-1133">Transmembrane helix</keyword>
<dbReference type="EMBL" id="QRYC01000005">
    <property type="protein sequence ID" value="RGU57446.1"/>
    <property type="molecule type" value="Genomic_DNA"/>
</dbReference>
<dbReference type="Pfam" id="PF16344">
    <property type="entry name" value="FecR_C"/>
    <property type="match status" value="1"/>
</dbReference>
<reference evidence="4 5" key="1">
    <citation type="submission" date="2018-08" db="EMBL/GenBank/DDBJ databases">
        <title>A genome reference for cultivated species of the human gut microbiota.</title>
        <authorList>
            <person name="Zou Y."/>
            <person name="Xue W."/>
            <person name="Luo G."/>
        </authorList>
    </citation>
    <scope>NUCLEOTIDE SEQUENCE [LARGE SCALE GENOMIC DNA]</scope>
    <source>
        <strain evidence="4 5">AF16-14</strain>
    </source>
</reference>
<evidence type="ECO:0000259" key="2">
    <source>
        <dbReference type="Pfam" id="PF04773"/>
    </source>
</evidence>
<dbReference type="Proteomes" id="UP000284243">
    <property type="component" value="Unassembled WGS sequence"/>
</dbReference>
<name>A0A412TUE8_9BACT</name>
<dbReference type="GO" id="GO:0016989">
    <property type="term" value="F:sigma factor antagonist activity"/>
    <property type="evidence" value="ECO:0007669"/>
    <property type="project" value="TreeGrafter"/>
</dbReference>